<name>A0A8H6S9P7_MYCCL</name>
<feature type="transmembrane region" description="Helical" evidence="1">
    <location>
        <begin position="161"/>
        <end position="184"/>
    </location>
</feature>
<dbReference type="Pfam" id="PF20152">
    <property type="entry name" value="DUF6534"/>
    <property type="match status" value="1"/>
</dbReference>
<sequence>MNSTSQSGAGYGSGSGASYGGAQTSFNVGALTIPLFVGTVMNWALMGALAVQVCASAPPFFVPSVTLNQSPLPQVIYFHAFPHDRLPNKLIVLFVVVAELLQTLGDSHDTVQTFGAQWGNFNALDLVGWSWFSVPILGSAIGCVGQLFFAWRIYVIGARKVYLAPLIIVIITIFQFGAGIWTGIQIIQAGRFSLLTFKAMKPPVAWLAATAAADILIVLFTAYYLLKARSPGFSSRTTAAVNRIIMVTIETGIPCAAFALVDLALFVKYQGNNYHLGTCIWLSKVYSNSILAILNSRAQIGHATSGTEPSVVNISHSHSGTNRSASASKRTASTIQFASSFPHKESMGVFSQGTDLGHEHELKDVHGGGYAV</sequence>
<evidence type="ECO:0000313" key="3">
    <source>
        <dbReference type="EMBL" id="KAF7293890.1"/>
    </source>
</evidence>
<dbReference type="EMBL" id="JACAZE010000020">
    <property type="protein sequence ID" value="KAF7293890.1"/>
    <property type="molecule type" value="Genomic_DNA"/>
</dbReference>
<comment type="caution">
    <text evidence="3">The sequence shown here is derived from an EMBL/GenBank/DDBJ whole genome shotgun (WGS) entry which is preliminary data.</text>
</comment>
<protein>
    <recommendedName>
        <fullName evidence="2">DUF6534 domain-containing protein</fullName>
    </recommendedName>
</protein>
<keyword evidence="1" id="KW-0472">Membrane</keyword>
<keyword evidence="1" id="KW-1133">Transmembrane helix</keyword>
<proteinExistence type="predicted"/>
<evidence type="ECO:0000259" key="2">
    <source>
        <dbReference type="Pfam" id="PF20152"/>
    </source>
</evidence>
<feature type="transmembrane region" description="Helical" evidence="1">
    <location>
        <begin position="129"/>
        <end position="149"/>
    </location>
</feature>
<evidence type="ECO:0000256" key="1">
    <source>
        <dbReference type="SAM" id="Phobius"/>
    </source>
</evidence>
<accession>A0A8H6S9P7</accession>
<dbReference type="Proteomes" id="UP000613580">
    <property type="component" value="Unassembled WGS sequence"/>
</dbReference>
<dbReference type="OrthoDB" id="2953893at2759"/>
<gene>
    <name evidence="3" type="ORF">HMN09_01185100</name>
</gene>
<feature type="transmembrane region" description="Helical" evidence="1">
    <location>
        <begin position="204"/>
        <end position="226"/>
    </location>
</feature>
<dbReference type="AlphaFoldDB" id="A0A8H6S9P7"/>
<keyword evidence="4" id="KW-1185">Reference proteome</keyword>
<organism evidence="3 4">
    <name type="scientific">Mycena chlorophos</name>
    <name type="common">Agaric fungus</name>
    <name type="synonym">Agaricus chlorophos</name>
    <dbReference type="NCBI Taxonomy" id="658473"/>
    <lineage>
        <taxon>Eukaryota</taxon>
        <taxon>Fungi</taxon>
        <taxon>Dikarya</taxon>
        <taxon>Basidiomycota</taxon>
        <taxon>Agaricomycotina</taxon>
        <taxon>Agaricomycetes</taxon>
        <taxon>Agaricomycetidae</taxon>
        <taxon>Agaricales</taxon>
        <taxon>Marasmiineae</taxon>
        <taxon>Mycenaceae</taxon>
        <taxon>Mycena</taxon>
    </lineage>
</organism>
<keyword evidence="1" id="KW-0812">Transmembrane</keyword>
<evidence type="ECO:0000313" key="4">
    <source>
        <dbReference type="Proteomes" id="UP000613580"/>
    </source>
</evidence>
<dbReference type="PANTHER" id="PTHR40465:SF1">
    <property type="entry name" value="DUF6534 DOMAIN-CONTAINING PROTEIN"/>
    <property type="match status" value="1"/>
</dbReference>
<feature type="domain" description="DUF6534" evidence="2">
    <location>
        <begin position="210"/>
        <end position="298"/>
    </location>
</feature>
<reference evidence="3" key="1">
    <citation type="submission" date="2020-05" db="EMBL/GenBank/DDBJ databases">
        <title>Mycena genomes resolve the evolution of fungal bioluminescence.</title>
        <authorList>
            <person name="Tsai I.J."/>
        </authorList>
    </citation>
    <scope>NUCLEOTIDE SEQUENCE</scope>
    <source>
        <strain evidence="3">110903Hualien_Pintung</strain>
    </source>
</reference>
<dbReference type="InterPro" id="IPR045339">
    <property type="entry name" value="DUF6534"/>
</dbReference>
<dbReference type="PANTHER" id="PTHR40465">
    <property type="entry name" value="CHROMOSOME 1, WHOLE GENOME SHOTGUN SEQUENCE"/>
    <property type="match status" value="1"/>
</dbReference>